<dbReference type="PANTHER" id="PTHR14469:SF0">
    <property type="entry name" value="FAMILY WITH SEQUENCE SIMILARITY 113"/>
    <property type="match status" value="1"/>
</dbReference>
<comment type="similarity">
    <text evidence="1">Belongs to the PC-esterase family.</text>
</comment>
<gene>
    <name evidence="2" type="ORF">g.39603</name>
    <name evidence="3" type="ORF">g.39604</name>
</gene>
<organism evidence="2">
    <name type="scientific">Clastoptera arizonana</name>
    <name type="common">Arizona spittle bug</name>
    <dbReference type="NCBI Taxonomy" id="38151"/>
    <lineage>
        <taxon>Eukaryota</taxon>
        <taxon>Metazoa</taxon>
        <taxon>Ecdysozoa</taxon>
        <taxon>Arthropoda</taxon>
        <taxon>Hexapoda</taxon>
        <taxon>Insecta</taxon>
        <taxon>Pterygota</taxon>
        <taxon>Neoptera</taxon>
        <taxon>Paraneoptera</taxon>
        <taxon>Hemiptera</taxon>
        <taxon>Auchenorrhyncha</taxon>
        <taxon>Cercopoidea</taxon>
        <taxon>Clastopteridae</taxon>
        <taxon>Clastoptera</taxon>
    </lineage>
</organism>
<name>A0A1B6BYL4_9HEMI</name>
<protein>
    <submittedName>
        <fullName evidence="2">Uncharacterized protein</fullName>
    </submittedName>
</protein>
<dbReference type="EMBL" id="GEDC01030936">
    <property type="protein sequence ID" value="JAS06362.1"/>
    <property type="molecule type" value="Transcribed_RNA"/>
</dbReference>
<evidence type="ECO:0000313" key="3">
    <source>
        <dbReference type="EMBL" id="JAS16889.1"/>
    </source>
</evidence>
<accession>A0A1B6BYL4</accession>
<proteinExistence type="inferred from homology"/>
<dbReference type="SUPFAM" id="SSF52266">
    <property type="entry name" value="SGNH hydrolase"/>
    <property type="match status" value="1"/>
</dbReference>
<evidence type="ECO:0000256" key="1">
    <source>
        <dbReference type="ARBA" id="ARBA00037957"/>
    </source>
</evidence>
<dbReference type="EMBL" id="GEDC01020409">
    <property type="protein sequence ID" value="JAS16889.1"/>
    <property type="molecule type" value="Transcribed_RNA"/>
</dbReference>
<reference evidence="2" key="1">
    <citation type="submission" date="2015-12" db="EMBL/GenBank/DDBJ databases">
        <title>De novo transcriptome assembly of four potential Pierce s Disease insect vectors from Arizona vineyards.</title>
        <authorList>
            <person name="Tassone E.E."/>
        </authorList>
    </citation>
    <scope>NUCLEOTIDE SEQUENCE</scope>
</reference>
<evidence type="ECO:0000313" key="2">
    <source>
        <dbReference type="EMBL" id="JAS06362.1"/>
    </source>
</evidence>
<dbReference type="PANTHER" id="PTHR14469">
    <property type="entry name" value="SARCOMA ANTIGEN NY-SAR-23"/>
    <property type="match status" value="1"/>
</dbReference>
<dbReference type="AlphaFoldDB" id="A0A1B6BYL4"/>
<sequence>MNSTLWDVCRWGPNGVNRFKDNIVSLARNLKVSLPPSTMVIWGTALPIAQSIKSALLVKQINFLEKTLRFDVMEANLFARQVMANFGHDVLDNHYYMRMQIHRRAPDGVHFYNVGIRFLTNLLLTHIALNWDFPLPQRYNTLLLEKSKCLHLNNDKISKPEPEIKPEHKPEIKQNFRKTKKKKNKRPNSFRPKTLLNKPHNERVQNYIDPWIRDEDVETKWYYGDDFTRDVPTNQNCQMYAGRQQYRYQPY</sequence>